<dbReference type="Proteomes" id="UP000190150">
    <property type="component" value="Unassembled WGS sequence"/>
</dbReference>
<protein>
    <recommendedName>
        <fullName evidence="3">Outer membrane protein beta-barrel domain-containing protein</fullName>
    </recommendedName>
</protein>
<reference evidence="2" key="1">
    <citation type="submission" date="2017-02" db="EMBL/GenBank/DDBJ databases">
        <authorList>
            <person name="Varghese N."/>
            <person name="Submissions S."/>
        </authorList>
    </citation>
    <scope>NUCLEOTIDE SEQUENCE [LARGE SCALE GENOMIC DNA]</scope>
    <source>
        <strain evidence="2">DSM 24091</strain>
    </source>
</reference>
<evidence type="ECO:0000313" key="2">
    <source>
        <dbReference type="Proteomes" id="UP000190150"/>
    </source>
</evidence>
<dbReference type="AlphaFoldDB" id="A0A1T5C331"/>
<name>A0A1T5C331_9SPHI</name>
<accession>A0A1T5C331</accession>
<proteinExistence type="predicted"/>
<evidence type="ECO:0000313" key="1">
    <source>
        <dbReference type="EMBL" id="SKB53824.1"/>
    </source>
</evidence>
<dbReference type="OrthoDB" id="1467485at2"/>
<evidence type="ECO:0008006" key="3">
    <source>
        <dbReference type="Google" id="ProtNLM"/>
    </source>
</evidence>
<dbReference type="STRING" id="1513896.SAMN05660841_01075"/>
<gene>
    <name evidence="1" type="ORF">SAMN05660841_01075</name>
</gene>
<dbReference type="RefSeq" id="WP_079641909.1">
    <property type="nucleotide sequence ID" value="NZ_FUZF01000003.1"/>
</dbReference>
<organism evidence="1 2">
    <name type="scientific">Sphingobacterium nematocida</name>
    <dbReference type="NCBI Taxonomy" id="1513896"/>
    <lineage>
        <taxon>Bacteria</taxon>
        <taxon>Pseudomonadati</taxon>
        <taxon>Bacteroidota</taxon>
        <taxon>Sphingobacteriia</taxon>
        <taxon>Sphingobacteriales</taxon>
        <taxon>Sphingobacteriaceae</taxon>
        <taxon>Sphingobacterium</taxon>
    </lineage>
</organism>
<sequence length="286" mass="32545">MKYTVLIIGGILFCLSSFGQRKISLPFSSAYNEDAMVLLGIQYNMVSQSYQLQLKENWQQHSIDYGDDDVNTLGQLKSIQSKPSIGFSVGIPVDVRANENLYFTFNPSFLFFNGLGVEYSPLNPNLTTTAEIEPPVLSSITRRQRHVRGSSEGSNFNAFEFPLSIKFRSDEKILKNKFNRYRGYLIGGARYTRWIGINGEYDALLQTNSESATPHSLIMKPGYLSWEVGFGADIFFAYFKMSPEIKFNQSFNNVFDSNHSLAKNNQFMTPIDRGLIRNIYVSLIFQ</sequence>
<dbReference type="EMBL" id="FUZF01000003">
    <property type="protein sequence ID" value="SKB53824.1"/>
    <property type="molecule type" value="Genomic_DNA"/>
</dbReference>
<keyword evidence="2" id="KW-1185">Reference proteome</keyword>